<proteinExistence type="predicted"/>
<evidence type="ECO:0000313" key="3">
    <source>
        <dbReference type="EMBL" id="OMP82725.1"/>
    </source>
</evidence>
<evidence type="ECO:0000313" key="4">
    <source>
        <dbReference type="Proteomes" id="UP000190776"/>
    </source>
</evidence>
<dbReference type="EMBL" id="MSZU01000113">
    <property type="protein sequence ID" value="OMP82725.1"/>
    <property type="molecule type" value="Genomic_DNA"/>
</dbReference>
<feature type="signal peptide" evidence="2">
    <location>
        <begin position="1"/>
        <end position="21"/>
    </location>
</feature>
<name>A0A1S8B5B9_9PEZI</name>
<dbReference type="OrthoDB" id="2342176at2759"/>
<dbReference type="PANTHER" id="PTHR36182">
    <property type="entry name" value="PROTEIN, PUTATIVE (AFU_ORTHOLOGUE AFUA_6G10930)-RELATED"/>
    <property type="match status" value="1"/>
</dbReference>
<evidence type="ECO:0000256" key="2">
    <source>
        <dbReference type="SAM" id="SignalP"/>
    </source>
</evidence>
<protein>
    <recommendedName>
        <fullName evidence="5">Chitin-binding type-4 domain-containing protein</fullName>
    </recommendedName>
</protein>
<gene>
    <name evidence="3" type="ORF">BK809_0000914</name>
</gene>
<dbReference type="PANTHER" id="PTHR36182:SF2">
    <property type="entry name" value="LYTIC POLYSACCHARIDE MONOOXYGENASE"/>
    <property type="match status" value="1"/>
</dbReference>
<comment type="caution">
    <text evidence="3">The sequence shown here is derived from an EMBL/GenBank/DDBJ whole genome shotgun (WGS) entry which is preliminary data.</text>
</comment>
<accession>A0A1S8B5B9</accession>
<evidence type="ECO:0008006" key="5">
    <source>
        <dbReference type="Google" id="ProtNLM"/>
    </source>
</evidence>
<feature type="compositionally biased region" description="Low complexity" evidence="1">
    <location>
        <begin position="267"/>
        <end position="293"/>
    </location>
</feature>
<keyword evidence="2" id="KW-0732">Signal</keyword>
<feature type="chain" id="PRO_5013227180" description="Chitin-binding type-4 domain-containing protein" evidence="2">
    <location>
        <begin position="22"/>
        <end position="420"/>
    </location>
</feature>
<dbReference type="Proteomes" id="UP000190776">
    <property type="component" value="Unassembled WGS sequence"/>
</dbReference>
<dbReference type="STRING" id="420778.A0A1S8B5B9"/>
<organism evidence="3 4">
    <name type="scientific">Diplodia seriata</name>
    <dbReference type="NCBI Taxonomy" id="420778"/>
    <lineage>
        <taxon>Eukaryota</taxon>
        <taxon>Fungi</taxon>
        <taxon>Dikarya</taxon>
        <taxon>Ascomycota</taxon>
        <taxon>Pezizomycotina</taxon>
        <taxon>Dothideomycetes</taxon>
        <taxon>Dothideomycetes incertae sedis</taxon>
        <taxon>Botryosphaeriales</taxon>
        <taxon>Botryosphaeriaceae</taxon>
        <taxon>Diplodia</taxon>
    </lineage>
</organism>
<reference evidence="3 4" key="1">
    <citation type="submission" date="2017-01" db="EMBL/GenBank/DDBJ databases">
        <title>Draft genome sequence of Diplodia seriata F98.1, a fungal species involved in grapevine trunk diseases.</title>
        <authorList>
            <person name="Robert-Siegwald G."/>
            <person name="Vallet J."/>
            <person name="Abou-Mansour E."/>
            <person name="Xu J."/>
            <person name="Rey P."/>
            <person name="Bertsch C."/>
            <person name="Rego C."/>
            <person name="Larignon P."/>
            <person name="Fontaine F."/>
            <person name="Lebrun M.-H."/>
        </authorList>
    </citation>
    <scope>NUCLEOTIDE SEQUENCE [LARGE SCALE GENOMIC DNA]</scope>
    <source>
        <strain evidence="3 4">F98.1</strain>
    </source>
</reference>
<sequence>MVPSLSTVGVAALSALPWATAHITMKHPVPYDATSLKQDRSPLTTDQYPCKFQTYSETERTKLSVGSQYTLDFYPGTDAEIAEIGSTQGAAVHDGGSCQLSVTLDKNPTAKSVFKVFHSIQGGCPGFNQKTSSFQYQLPDSIPSGDVTFAWTWFPVSSYAPEMYMNCAPVTVEGGAEDDSAFNELPDMFVANLGFTTFDAGLSAVSSLLQSTVTQASLLAQGTLPQCLAQGEHVLEFPNPGDSLVTGAEDVLTGGLAAPKGQCAGGSSKASSSSSSSSSSESSSSEESSSVSSSATTLSTAVAQTSSAAAGGIFAEAPASSSPAAAAAAEEPATSAAAPVAATTLLTMTSAAAQAATTEVATQATQIATAGEANSACTDATDGQVVCNGSSQYGLCNRGNVVFQDVAAGMACKDGKVVGA</sequence>
<dbReference type="AlphaFoldDB" id="A0A1S8B5B9"/>
<feature type="region of interest" description="Disordered" evidence="1">
    <location>
        <begin position="256"/>
        <end position="293"/>
    </location>
</feature>
<evidence type="ECO:0000256" key="1">
    <source>
        <dbReference type="SAM" id="MobiDB-lite"/>
    </source>
</evidence>
<dbReference type="Gene3D" id="2.70.50.70">
    <property type="match status" value="1"/>
</dbReference>